<dbReference type="PANTHER" id="PTHR22846:SF2">
    <property type="entry name" value="F-BOX-LIKE_WD REPEAT-CONTAINING PROTEIN EBI"/>
    <property type="match status" value="1"/>
</dbReference>
<feature type="repeat" description="WD" evidence="5">
    <location>
        <begin position="420"/>
        <end position="461"/>
    </location>
</feature>
<dbReference type="InterPro" id="IPR019775">
    <property type="entry name" value="WD40_repeat_CS"/>
</dbReference>
<comment type="caution">
    <text evidence="7">The sequence shown here is derived from an EMBL/GenBank/DDBJ whole genome shotgun (WGS) entry which is preliminary data.</text>
</comment>
<reference evidence="7" key="1">
    <citation type="submission" date="2022-07" db="EMBL/GenBank/DDBJ databases">
        <title>Genome Sequence of Physisporinus lineatus.</title>
        <authorList>
            <person name="Buettner E."/>
        </authorList>
    </citation>
    <scope>NUCLEOTIDE SEQUENCE</scope>
    <source>
        <strain evidence="7">VT162</strain>
    </source>
</reference>
<feature type="compositionally biased region" description="Polar residues" evidence="6">
    <location>
        <begin position="153"/>
        <end position="162"/>
    </location>
</feature>
<keyword evidence="2 5" id="KW-0853">WD repeat</keyword>
<dbReference type="GO" id="GO:0003714">
    <property type="term" value="F:transcription corepressor activity"/>
    <property type="evidence" value="ECO:0007669"/>
    <property type="project" value="InterPro"/>
</dbReference>
<evidence type="ECO:0000256" key="3">
    <source>
        <dbReference type="ARBA" id="ARBA00022737"/>
    </source>
</evidence>
<gene>
    <name evidence="7" type="ORF">NLI96_g2007</name>
</gene>
<evidence type="ECO:0008006" key="9">
    <source>
        <dbReference type="Google" id="ProtNLM"/>
    </source>
</evidence>
<dbReference type="InterPro" id="IPR020472">
    <property type="entry name" value="WD40_PAC1"/>
</dbReference>
<dbReference type="InterPro" id="IPR015943">
    <property type="entry name" value="WD40/YVTN_repeat-like_dom_sf"/>
</dbReference>
<feature type="compositionally biased region" description="Low complexity" evidence="6">
    <location>
        <begin position="163"/>
        <end position="173"/>
    </location>
</feature>
<dbReference type="Pfam" id="PF00400">
    <property type="entry name" value="WD40"/>
    <property type="match status" value="5"/>
</dbReference>
<dbReference type="GO" id="GO:0000118">
    <property type="term" value="C:histone deacetylase complex"/>
    <property type="evidence" value="ECO:0007669"/>
    <property type="project" value="TreeGrafter"/>
</dbReference>
<dbReference type="PROSITE" id="PS50082">
    <property type="entry name" value="WD_REPEATS_2"/>
    <property type="match status" value="4"/>
</dbReference>
<organism evidence="7 8">
    <name type="scientific">Meripilus lineatus</name>
    <dbReference type="NCBI Taxonomy" id="2056292"/>
    <lineage>
        <taxon>Eukaryota</taxon>
        <taxon>Fungi</taxon>
        <taxon>Dikarya</taxon>
        <taxon>Basidiomycota</taxon>
        <taxon>Agaricomycotina</taxon>
        <taxon>Agaricomycetes</taxon>
        <taxon>Polyporales</taxon>
        <taxon>Meripilaceae</taxon>
        <taxon>Meripilus</taxon>
    </lineage>
</organism>
<dbReference type="InterPro" id="IPR045183">
    <property type="entry name" value="Ebi-like"/>
</dbReference>
<keyword evidence="3" id="KW-0677">Repeat</keyword>
<feature type="compositionally biased region" description="Basic and acidic residues" evidence="6">
    <location>
        <begin position="136"/>
        <end position="147"/>
    </location>
</feature>
<evidence type="ECO:0000256" key="6">
    <source>
        <dbReference type="SAM" id="MobiDB-lite"/>
    </source>
</evidence>
<feature type="repeat" description="WD" evidence="5">
    <location>
        <begin position="185"/>
        <end position="219"/>
    </location>
</feature>
<accession>A0AAD5YME1</accession>
<dbReference type="PROSITE" id="PS50294">
    <property type="entry name" value="WD_REPEATS_REGION"/>
    <property type="match status" value="4"/>
</dbReference>
<dbReference type="Gene3D" id="1.20.960.30">
    <property type="match status" value="1"/>
</dbReference>
<feature type="repeat" description="WD" evidence="5">
    <location>
        <begin position="324"/>
        <end position="358"/>
    </location>
</feature>
<dbReference type="SUPFAM" id="SSF50978">
    <property type="entry name" value="WD40 repeat-like"/>
    <property type="match status" value="1"/>
</dbReference>
<dbReference type="InterPro" id="IPR001680">
    <property type="entry name" value="WD40_rpt"/>
</dbReference>
<name>A0AAD5YME1_9APHY</name>
<evidence type="ECO:0000313" key="7">
    <source>
        <dbReference type="EMBL" id="KAJ3489592.1"/>
    </source>
</evidence>
<dbReference type="Gene3D" id="2.130.10.10">
    <property type="entry name" value="YVTN repeat-like/Quinoprotein amine dehydrogenase"/>
    <property type="match status" value="1"/>
</dbReference>
<dbReference type="CDD" id="cd00200">
    <property type="entry name" value="WD40"/>
    <property type="match status" value="1"/>
</dbReference>
<dbReference type="PANTHER" id="PTHR22846">
    <property type="entry name" value="WD40 REPEAT PROTEIN"/>
    <property type="match status" value="1"/>
</dbReference>
<evidence type="ECO:0000256" key="4">
    <source>
        <dbReference type="ARBA" id="ARBA00023242"/>
    </source>
</evidence>
<feature type="repeat" description="WD" evidence="5">
    <location>
        <begin position="373"/>
        <end position="419"/>
    </location>
</feature>
<dbReference type="PROSITE" id="PS00678">
    <property type="entry name" value="WD_REPEATS_1"/>
    <property type="match status" value="2"/>
</dbReference>
<dbReference type="AlphaFoldDB" id="A0AAD5YME1"/>
<sequence length="507" mass="55067">MVPPLMITADEVNCLIYAYFEDSGFHHSAFVLRAEGRLEHSQNAKKRIPRGELVELLSKALLYSEVEAHWKGNAMTTNCTGSFSLLDPHVCSLDPSLPATTTFNPPPPSFIPGPVAALQTNGSSEKRKASTPAMDDLPKGKRARTEDMDVESVPSSAAPTKASTPVPSVPVQTPRETLPKAITLLKAHKAEVFVCAWNPSDPKKLASGSKDTIVHMWDLPVDGSKTLPPPPLTLAHLPKPDQADLTSLDWNHDGSLLAIGSYDAILRVCTSSCELYFAHEQHKSVSSECCLDVDWLNEEVFASCGADGKIHIMNINSDTPTKTLTGHTSEVNQIFFSSSRTKLASCSDDNTARIWDVEDLLGPRDPAERVKVLSGHQMSVSTIAWSPHSAQGANEILATSGFDGTARLWDSVTGECLQAFSDHKMAIFALAFSPDARFFTTGGGDGWLHVYDVESRSKCYSWFVGQGRPLGIFEIAWQQSGNANRLAVALESREVGILDVTKIPALQ</sequence>
<keyword evidence="4" id="KW-0539">Nucleus</keyword>
<dbReference type="Proteomes" id="UP001212997">
    <property type="component" value="Unassembled WGS sequence"/>
</dbReference>
<protein>
    <recommendedName>
        <fullName evidence="9">WD40 repeat-like protein</fullName>
    </recommendedName>
</protein>
<feature type="region of interest" description="Disordered" evidence="6">
    <location>
        <begin position="117"/>
        <end position="173"/>
    </location>
</feature>
<dbReference type="InterPro" id="IPR036322">
    <property type="entry name" value="WD40_repeat_dom_sf"/>
</dbReference>
<dbReference type="PROSITE" id="PS50896">
    <property type="entry name" value="LISH"/>
    <property type="match status" value="1"/>
</dbReference>
<dbReference type="SMART" id="SM00320">
    <property type="entry name" value="WD40"/>
    <property type="match status" value="6"/>
</dbReference>
<keyword evidence="8" id="KW-1185">Reference proteome</keyword>
<dbReference type="GO" id="GO:0006357">
    <property type="term" value="P:regulation of transcription by RNA polymerase II"/>
    <property type="evidence" value="ECO:0007669"/>
    <property type="project" value="TreeGrafter"/>
</dbReference>
<comment type="subcellular location">
    <subcellularLocation>
        <location evidence="1">Nucleus</location>
    </subcellularLocation>
</comment>
<dbReference type="Pfam" id="PF08513">
    <property type="entry name" value="LisH"/>
    <property type="match status" value="1"/>
</dbReference>
<evidence type="ECO:0000256" key="5">
    <source>
        <dbReference type="PROSITE-ProRule" id="PRU00221"/>
    </source>
</evidence>
<dbReference type="InterPro" id="IPR006594">
    <property type="entry name" value="LisH"/>
</dbReference>
<dbReference type="EMBL" id="JANAWD010000042">
    <property type="protein sequence ID" value="KAJ3489592.1"/>
    <property type="molecule type" value="Genomic_DNA"/>
</dbReference>
<evidence type="ECO:0000313" key="8">
    <source>
        <dbReference type="Proteomes" id="UP001212997"/>
    </source>
</evidence>
<evidence type="ECO:0000256" key="2">
    <source>
        <dbReference type="ARBA" id="ARBA00022574"/>
    </source>
</evidence>
<evidence type="ECO:0000256" key="1">
    <source>
        <dbReference type="ARBA" id="ARBA00004123"/>
    </source>
</evidence>
<dbReference type="PRINTS" id="PR00320">
    <property type="entry name" value="GPROTEINBRPT"/>
</dbReference>
<proteinExistence type="predicted"/>